<name>A0A0K2UIN7_LEPSM</name>
<proteinExistence type="predicted"/>
<evidence type="ECO:0000313" key="1">
    <source>
        <dbReference type="EMBL" id="CDW37536.1"/>
    </source>
</evidence>
<organism evidence="1">
    <name type="scientific">Lepeophtheirus salmonis</name>
    <name type="common">Salmon louse</name>
    <name type="synonym">Caligus salmonis</name>
    <dbReference type="NCBI Taxonomy" id="72036"/>
    <lineage>
        <taxon>Eukaryota</taxon>
        <taxon>Metazoa</taxon>
        <taxon>Ecdysozoa</taxon>
        <taxon>Arthropoda</taxon>
        <taxon>Crustacea</taxon>
        <taxon>Multicrustacea</taxon>
        <taxon>Hexanauplia</taxon>
        <taxon>Copepoda</taxon>
        <taxon>Siphonostomatoida</taxon>
        <taxon>Caligidae</taxon>
        <taxon>Lepeophtheirus</taxon>
    </lineage>
</organism>
<protein>
    <submittedName>
        <fullName evidence="1">Uncharacterized protein</fullName>
    </submittedName>
</protein>
<accession>A0A0K2UIN7</accession>
<dbReference type="EMBL" id="HACA01020175">
    <property type="protein sequence ID" value="CDW37536.1"/>
    <property type="molecule type" value="Transcribed_RNA"/>
</dbReference>
<reference evidence="1" key="1">
    <citation type="submission" date="2014-05" db="EMBL/GenBank/DDBJ databases">
        <authorList>
            <person name="Chronopoulou M."/>
        </authorList>
    </citation>
    <scope>NUCLEOTIDE SEQUENCE</scope>
    <source>
        <tissue evidence="1">Whole organism</tissue>
    </source>
</reference>
<dbReference type="AlphaFoldDB" id="A0A0K2UIN7"/>
<sequence>MLQSQVLYWIQEQCLKGSYCFQQNGAPSHTARVVLNHFRTLLEQGHVAPFLSRSQHNELLHIVHTGEGG</sequence>